<evidence type="ECO:0000313" key="1">
    <source>
        <dbReference type="EMBL" id="CAJ1408363.1"/>
    </source>
</evidence>
<sequence>MNSLELTRHAERLLRRRLRCDRPSRERGDWDLIAHRFAELSADIDVDLSVRLLRCLARAKFSNSAVLQPLVRDLPIAGQLPSSLTHLGGESQSLP</sequence>
<reference evidence="1" key="1">
    <citation type="submission" date="2023-08" db="EMBL/GenBank/DDBJ databases">
        <authorList>
            <person name="Chen Y."/>
            <person name="Shah S."/>
            <person name="Dougan E. K."/>
            <person name="Thang M."/>
            <person name="Chan C."/>
        </authorList>
    </citation>
    <scope>NUCLEOTIDE SEQUENCE</scope>
</reference>
<organism evidence="1 2">
    <name type="scientific">Effrenium voratum</name>
    <dbReference type="NCBI Taxonomy" id="2562239"/>
    <lineage>
        <taxon>Eukaryota</taxon>
        <taxon>Sar</taxon>
        <taxon>Alveolata</taxon>
        <taxon>Dinophyceae</taxon>
        <taxon>Suessiales</taxon>
        <taxon>Symbiodiniaceae</taxon>
        <taxon>Effrenium</taxon>
    </lineage>
</organism>
<dbReference type="Proteomes" id="UP001178507">
    <property type="component" value="Unassembled WGS sequence"/>
</dbReference>
<keyword evidence="2" id="KW-1185">Reference proteome</keyword>
<dbReference type="EMBL" id="CAUJNA010003716">
    <property type="protein sequence ID" value="CAJ1408363.1"/>
    <property type="molecule type" value="Genomic_DNA"/>
</dbReference>
<gene>
    <name evidence="1" type="ORF">EVOR1521_LOCUS29798</name>
</gene>
<comment type="caution">
    <text evidence="1">The sequence shown here is derived from an EMBL/GenBank/DDBJ whole genome shotgun (WGS) entry which is preliminary data.</text>
</comment>
<name>A0AA36JLC4_9DINO</name>
<evidence type="ECO:0000313" key="2">
    <source>
        <dbReference type="Proteomes" id="UP001178507"/>
    </source>
</evidence>
<accession>A0AA36JLC4</accession>
<dbReference type="AlphaFoldDB" id="A0AA36JLC4"/>
<protein>
    <submittedName>
        <fullName evidence="1">Uncharacterized protein</fullName>
    </submittedName>
</protein>
<proteinExistence type="predicted"/>